<name>A0A2M7QI93_9BACT</name>
<dbReference type="InterPro" id="IPR002139">
    <property type="entry name" value="Ribo/fructo_kinase"/>
</dbReference>
<evidence type="ECO:0000259" key="5">
    <source>
        <dbReference type="Pfam" id="PF00294"/>
    </source>
</evidence>
<comment type="similarity">
    <text evidence="1 4">Belongs to the carbohydrate kinase PfkB family.</text>
</comment>
<gene>
    <name evidence="6" type="ORF">COY87_03155</name>
</gene>
<evidence type="ECO:0000256" key="1">
    <source>
        <dbReference type="ARBA" id="ARBA00010688"/>
    </source>
</evidence>
<keyword evidence="2 4" id="KW-0808">Transferase</keyword>
<dbReference type="PANTHER" id="PTHR10584">
    <property type="entry name" value="SUGAR KINASE"/>
    <property type="match status" value="1"/>
</dbReference>
<dbReference type="PANTHER" id="PTHR10584:SF166">
    <property type="entry name" value="RIBOKINASE"/>
    <property type="match status" value="1"/>
</dbReference>
<dbReference type="EMBL" id="PFLI01000107">
    <property type="protein sequence ID" value="PIY72023.1"/>
    <property type="molecule type" value="Genomic_DNA"/>
</dbReference>
<reference evidence="7" key="1">
    <citation type="submission" date="2017-09" db="EMBL/GenBank/DDBJ databases">
        <title>Depth-based differentiation of microbial function through sediment-hosted aquifers and enrichment of novel symbionts in the deep terrestrial subsurface.</title>
        <authorList>
            <person name="Probst A.J."/>
            <person name="Ladd B."/>
            <person name="Jarett J.K."/>
            <person name="Geller-Mcgrath D.E."/>
            <person name="Sieber C.M.K."/>
            <person name="Emerson J.B."/>
            <person name="Anantharaman K."/>
            <person name="Thomas B.C."/>
            <person name="Malmstrom R."/>
            <person name="Stieglmeier M."/>
            <person name="Klingl A."/>
            <person name="Woyke T."/>
            <person name="Ryan C.M."/>
            <person name="Banfield J.F."/>
        </authorList>
    </citation>
    <scope>NUCLEOTIDE SEQUENCE [LARGE SCALE GENOMIC DNA]</scope>
</reference>
<evidence type="ECO:0000256" key="2">
    <source>
        <dbReference type="ARBA" id="ARBA00022679"/>
    </source>
</evidence>
<dbReference type="InterPro" id="IPR029056">
    <property type="entry name" value="Ribokinase-like"/>
</dbReference>
<feature type="domain" description="Carbohydrate kinase PfkB" evidence="5">
    <location>
        <begin position="39"/>
        <end position="302"/>
    </location>
</feature>
<dbReference type="InterPro" id="IPR002173">
    <property type="entry name" value="Carboh/pur_kinase_PfkB_CS"/>
</dbReference>
<dbReference type="SUPFAM" id="SSF53613">
    <property type="entry name" value="Ribokinase-like"/>
    <property type="match status" value="1"/>
</dbReference>
<dbReference type="InterPro" id="IPR011611">
    <property type="entry name" value="PfkB_dom"/>
</dbReference>
<evidence type="ECO:0000313" key="6">
    <source>
        <dbReference type="EMBL" id="PIY72023.1"/>
    </source>
</evidence>
<dbReference type="GO" id="GO:0016301">
    <property type="term" value="F:kinase activity"/>
    <property type="evidence" value="ECO:0007669"/>
    <property type="project" value="UniProtKB-KW"/>
</dbReference>
<evidence type="ECO:0000256" key="3">
    <source>
        <dbReference type="ARBA" id="ARBA00022777"/>
    </source>
</evidence>
<sequence>MYDLISIGNISVDIFYQGASLTYTNNRFQFAIGGKYFADSIVESLGGGGANVAIGGSKHGLKTAVLGHIGNNPFKSMILEKLRSHSVSTSLCQYVDNYFNLSSIFLTKTGERSIVHYTSPHQHILSNKDDNHNLLNSQIVYMGNLQHVSLTEKCELLHFFKKHNKKVVVNFGANDCRRNNDQLKELLKPIDTLIINGHEFSDMVKVNYADIDFTHHIIKKYIPYLSDKNIIITLGAKGSYAYTMDTIFHQKAYSINKIVDTTGAGDGFTAGFISGFIKTKSLSEAMNVGATYAAKILTQIGAN</sequence>
<dbReference type="Proteomes" id="UP000229401">
    <property type="component" value="Unassembled WGS sequence"/>
</dbReference>
<dbReference type="Pfam" id="PF00294">
    <property type="entry name" value="PfkB"/>
    <property type="match status" value="1"/>
</dbReference>
<organism evidence="6 7">
    <name type="scientific">Candidatus Roizmanbacteria bacterium CG_4_10_14_0_8_um_filter_33_9</name>
    <dbReference type="NCBI Taxonomy" id="1974826"/>
    <lineage>
        <taxon>Bacteria</taxon>
        <taxon>Candidatus Roizmaniibacteriota</taxon>
    </lineage>
</organism>
<dbReference type="PROSITE" id="PS00583">
    <property type="entry name" value="PFKB_KINASES_1"/>
    <property type="match status" value="1"/>
</dbReference>
<dbReference type="Gene3D" id="3.40.1190.20">
    <property type="match status" value="1"/>
</dbReference>
<dbReference type="AlphaFoldDB" id="A0A2M7QI93"/>
<comment type="caution">
    <text evidence="6">The sequence shown here is derived from an EMBL/GenBank/DDBJ whole genome shotgun (WGS) entry which is preliminary data.</text>
</comment>
<evidence type="ECO:0000313" key="7">
    <source>
        <dbReference type="Proteomes" id="UP000229401"/>
    </source>
</evidence>
<keyword evidence="3 4" id="KW-0418">Kinase</keyword>
<dbReference type="GO" id="GO:0006796">
    <property type="term" value="P:phosphate-containing compound metabolic process"/>
    <property type="evidence" value="ECO:0007669"/>
    <property type="project" value="UniProtKB-ARBA"/>
</dbReference>
<protein>
    <recommendedName>
        <fullName evidence="5">Carbohydrate kinase PfkB domain-containing protein</fullName>
    </recommendedName>
</protein>
<evidence type="ECO:0000256" key="4">
    <source>
        <dbReference type="RuleBase" id="RU003704"/>
    </source>
</evidence>
<accession>A0A2M7QI93</accession>
<proteinExistence type="inferred from homology"/>
<dbReference type="PRINTS" id="PR00990">
    <property type="entry name" value="RIBOKINASE"/>
</dbReference>
<dbReference type="PROSITE" id="PS00584">
    <property type="entry name" value="PFKB_KINASES_2"/>
    <property type="match status" value="1"/>
</dbReference>